<dbReference type="SUPFAM" id="SSF100950">
    <property type="entry name" value="NagB/RpiA/CoA transferase-like"/>
    <property type="match status" value="2"/>
</dbReference>
<evidence type="ECO:0000256" key="2">
    <source>
        <dbReference type="ARBA" id="ARBA00022679"/>
    </source>
</evidence>
<evidence type="ECO:0000256" key="1">
    <source>
        <dbReference type="ARBA" id="ARBA00009632"/>
    </source>
</evidence>
<dbReference type="InterPro" id="IPR046433">
    <property type="entry name" value="ActCoA_hydro"/>
</dbReference>
<organism evidence="6">
    <name type="scientific">Chromera velia CCMP2878</name>
    <dbReference type="NCBI Taxonomy" id="1169474"/>
    <lineage>
        <taxon>Eukaryota</taxon>
        <taxon>Sar</taxon>
        <taxon>Alveolata</taxon>
        <taxon>Colpodellida</taxon>
        <taxon>Chromeraceae</taxon>
        <taxon>Chromera</taxon>
    </lineage>
</organism>
<dbReference type="PANTHER" id="PTHR21432:SF20">
    <property type="entry name" value="ACETYL-COA HYDROLASE"/>
    <property type="match status" value="1"/>
</dbReference>
<dbReference type="VEuPathDB" id="CryptoDB:Cvel_19564"/>
<dbReference type="Gene3D" id="3.30.750.70">
    <property type="entry name" value="4-hydroxybutyrate coenzyme like domains"/>
    <property type="match status" value="1"/>
</dbReference>
<dbReference type="InterPro" id="IPR037171">
    <property type="entry name" value="NagB/RpiA_transferase-like"/>
</dbReference>
<dbReference type="Gene3D" id="3.40.1080.20">
    <property type="entry name" value="Acetyl-CoA hydrolase/transferase C-terminal domain"/>
    <property type="match status" value="1"/>
</dbReference>
<accession>A0A0G4G065</accession>
<evidence type="ECO:0008006" key="7">
    <source>
        <dbReference type="Google" id="ProtNLM"/>
    </source>
</evidence>
<proteinExistence type="inferred from homology"/>
<evidence type="ECO:0000256" key="3">
    <source>
        <dbReference type="SAM" id="MobiDB-lite"/>
    </source>
</evidence>
<dbReference type="GO" id="GO:0008775">
    <property type="term" value="F:acetate CoA-transferase activity"/>
    <property type="evidence" value="ECO:0007669"/>
    <property type="project" value="InterPro"/>
</dbReference>
<feature type="region of interest" description="Disordered" evidence="3">
    <location>
        <begin position="31"/>
        <end position="62"/>
    </location>
</feature>
<comment type="similarity">
    <text evidence="1">Belongs to the acetyl-CoA hydrolase/transferase family.</text>
</comment>
<dbReference type="InterPro" id="IPR038460">
    <property type="entry name" value="AcetylCoA_hyd_C_sf"/>
</dbReference>
<dbReference type="GO" id="GO:0005739">
    <property type="term" value="C:mitochondrion"/>
    <property type="evidence" value="ECO:0007669"/>
    <property type="project" value="TreeGrafter"/>
</dbReference>
<feature type="domain" description="Acetyl-CoA hydrolase/transferase C-terminal" evidence="5">
    <location>
        <begin position="328"/>
        <end position="478"/>
    </location>
</feature>
<reference evidence="6" key="1">
    <citation type="submission" date="2014-11" db="EMBL/GenBank/DDBJ databases">
        <authorList>
            <person name="Otto D Thomas"/>
            <person name="Naeem Raeece"/>
        </authorList>
    </citation>
    <scope>NUCLEOTIDE SEQUENCE</scope>
</reference>
<evidence type="ECO:0000259" key="5">
    <source>
        <dbReference type="Pfam" id="PF13336"/>
    </source>
</evidence>
<dbReference type="InterPro" id="IPR026888">
    <property type="entry name" value="AcetylCoA_hyd_C"/>
</dbReference>
<dbReference type="GO" id="GO:0006083">
    <property type="term" value="P:acetate metabolic process"/>
    <property type="evidence" value="ECO:0007669"/>
    <property type="project" value="InterPro"/>
</dbReference>
<dbReference type="Pfam" id="PF13336">
    <property type="entry name" value="AcetylCoA_hyd_C"/>
    <property type="match status" value="1"/>
</dbReference>
<dbReference type="InterPro" id="IPR003702">
    <property type="entry name" value="ActCoA_hydro_N"/>
</dbReference>
<protein>
    <recommendedName>
        <fullName evidence="7">Acetyl-CoA hydrolase</fullName>
    </recommendedName>
</protein>
<name>A0A0G4G065_9ALVE</name>
<dbReference type="PANTHER" id="PTHR21432">
    <property type="entry name" value="ACETYL-COA HYDROLASE-RELATED"/>
    <property type="match status" value="1"/>
</dbReference>
<keyword evidence="2" id="KW-0808">Transferase</keyword>
<sequence length="514" mass="55486">MRSIRQFITPALTSFARSFERQVRPVASISASVHGGQIGQRRWQSGRSGPKGGRGPPSPPVVSGEEAISLLHSHDRIFLHGISCNPQHLLRSVCAAVDAGVLDKLTLYHLHLEGDTPHVHPKYEGKIRSSNLFIGHNCRQAVNEFRADFTPIFLSEIPLAFERGVIPLDAVLMSVSPPDKHGYCSIGPDCTSVLAAASHASTVIAQVNRHVPRTHGQSSIHMSELSAVVEYDEPLPLLQKKKQKAGAEEKLKQIGAHVAELVQDGSTLQTGIGGIPDAVLAHLIDHKDLGIHTEMFSDGVIPLIQRGAVNNQRKVIDPGKTVASFCAGSQDLFDFIDDNPGINFLPSQFVNSPRYIQMNPKVVAINSCLEVDLSGQIASDSVGHTLFSGVGGQVDFERGAALSVGGRPIIALPSSTSSGLSRIVPAITPGGGVVTTRAHAHWVVTEYGKVYLFGKNLRERAESLISIAHPDHRDSLSAFAEKMLSKFDAKAWDVPRDRRKVCLTDGGGAEYRIF</sequence>
<feature type="domain" description="Acetyl-CoA hydrolase/transferase N-terminal" evidence="4">
    <location>
        <begin position="86"/>
        <end position="233"/>
    </location>
</feature>
<dbReference type="EMBL" id="CDMZ01000768">
    <property type="protein sequence ID" value="CEM21077.1"/>
    <property type="molecule type" value="Genomic_DNA"/>
</dbReference>
<evidence type="ECO:0000313" key="6">
    <source>
        <dbReference type="EMBL" id="CEM21077.1"/>
    </source>
</evidence>
<gene>
    <name evidence="6" type="ORF">Cvel_19564</name>
</gene>
<dbReference type="Pfam" id="PF02550">
    <property type="entry name" value="AcetylCoA_hydro"/>
    <property type="match status" value="1"/>
</dbReference>
<evidence type="ECO:0000259" key="4">
    <source>
        <dbReference type="Pfam" id="PF02550"/>
    </source>
</evidence>
<dbReference type="Gene3D" id="3.40.1080.10">
    <property type="entry name" value="Glutaconate Coenzyme A-transferase"/>
    <property type="match status" value="1"/>
</dbReference>
<dbReference type="AlphaFoldDB" id="A0A0G4G065"/>